<dbReference type="Gene3D" id="2.30.29.30">
    <property type="entry name" value="Pleckstrin-homology domain (PH domain)/Phosphotyrosine-binding domain (PTB)"/>
    <property type="match status" value="1"/>
</dbReference>
<organism evidence="1 2">
    <name type="scientific">Protopolystoma xenopodis</name>
    <dbReference type="NCBI Taxonomy" id="117903"/>
    <lineage>
        <taxon>Eukaryota</taxon>
        <taxon>Metazoa</taxon>
        <taxon>Spiralia</taxon>
        <taxon>Lophotrochozoa</taxon>
        <taxon>Platyhelminthes</taxon>
        <taxon>Monogenea</taxon>
        <taxon>Polyopisthocotylea</taxon>
        <taxon>Polystomatidea</taxon>
        <taxon>Polystomatidae</taxon>
        <taxon>Protopolystoma</taxon>
    </lineage>
</organism>
<keyword evidence="2" id="KW-1185">Reference proteome</keyword>
<evidence type="ECO:0000313" key="2">
    <source>
        <dbReference type="Proteomes" id="UP000784294"/>
    </source>
</evidence>
<dbReference type="EMBL" id="CAAALY010097083">
    <property type="protein sequence ID" value="VEL28705.1"/>
    <property type="molecule type" value="Genomic_DNA"/>
</dbReference>
<dbReference type="GO" id="GO:0098793">
    <property type="term" value="C:presynapse"/>
    <property type="evidence" value="ECO:0007669"/>
    <property type="project" value="GOC"/>
</dbReference>
<dbReference type="GO" id="GO:1990504">
    <property type="term" value="P:dense core granule exocytosis"/>
    <property type="evidence" value="ECO:0007669"/>
    <property type="project" value="InterPro"/>
</dbReference>
<sequence>MVSQYTFVMASYREKKADPSEIMQLDGFTVDYCDSQPGE</sequence>
<dbReference type="AlphaFoldDB" id="A0A3S5C182"/>
<protein>
    <submittedName>
        <fullName evidence="1">Uncharacterized protein</fullName>
    </submittedName>
</protein>
<dbReference type="PANTHER" id="PTHR12166">
    <property type="entry name" value="CALCIUM-DEPENDENT SECRETION ACTIVATOR"/>
    <property type="match status" value="1"/>
</dbReference>
<evidence type="ECO:0000313" key="1">
    <source>
        <dbReference type="EMBL" id="VEL28705.1"/>
    </source>
</evidence>
<dbReference type="Proteomes" id="UP000784294">
    <property type="component" value="Unassembled WGS sequence"/>
</dbReference>
<comment type="caution">
    <text evidence="1">The sequence shown here is derived from an EMBL/GenBank/DDBJ whole genome shotgun (WGS) entry which is preliminary data.</text>
</comment>
<proteinExistence type="predicted"/>
<dbReference type="GO" id="GO:0016079">
    <property type="term" value="P:synaptic vesicle exocytosis"/>
    <property type="evidence" value="ECO:0007669"/>
    <property type="project" value="InterPro"/>
</dbReference>
<dbReference type="InterPro" id="IPR011993">
    <property type="entry name" value="PH-like_dom_sf"/>
</dbReference>
<name>A0A3S5C182_9PLAT</name>
<gene>
    <name evidence="1" type="ORF">PXEA_LOCUS22145</name>
</gene>
<reference evidence="1" key="1">
    <citation type="submission" date="2018-11" db="EMBL/GenBank/DDBJ databases">
        <authorList>
            <consortium name="Pathogen Informatics"/>
        </authorList>
    </citation>
    <scope>NUCLEOTIDE SEQUENCE</scope>
</reference>
<dbReference type="PANTHER" id="PTHR12166:SF8">
    <property type="entry name" value="CALCIUM-DEPENDENT SECRETION ACTIVATOR"/>
    <property type="match status" value="1"/>
</dbReference>
<dbReference type="InterPro" id="IPR033227">
    <property type="entry name" value="CAPS"/>
</dbReference>
<dbReference type="OrthoDB" id="10063282at2759"/>
<accession>A0A3S5C182</accession>